<dbReference type="EMBL" id="JACVVK020000050">
    <property type="protein sequence ID" value="KAK7498540.1"/>
    <property type="molecule type" value="Genomic_DNA"/>
</dbReference>
<dbReference type="Proteomes" id="UP001519460">
    <property type="component" value="Unassembled WGS sequence"/>
</dbReference>
<name>A0ABD0LGJ1_9CAEN</name>
<gene>
    <name evidence="1" type="ORF">BaRGS_00010200</name>
</gene>
<sequence length="88" mass="9929">MVCSSGVSSPILHGASRLKTGERPFEPVWLPRQRCMTPIKGSVCRSKCLAGRQGLDVLSFERPQLAIFLPQSLIQCPRFLETVFRQKR</sequence>
<evidence type="ECO:0000313" key="1">
    <source>
        <dbReference type="EMBL" id="KAK7498540.1"/>
    </source>
</evidence>
<comment type="caution">
    <text evidence="1">The sequence shown here is derived from an EMBL/GenBank/DDBJ whole genome shotgun (WGS) entry which is preliminary data.</text>
</comment>
<proteinExistence type="predicted"/>
<evidence type="ECO:0000313" key="2">
    <source>
        <dbReference type="Proteomes" id="UP001519460"/>
    </source>
</evidence>
<protein>
    <submittedName>
        <fullName evidence="1">Uncharacterized protein</fullName>
    </submittedName>
</protein>
<dbReference type="AlphaFoldDB" id="A0ABD0LGJ1"/>
<reference evidence="1 2" key="1">
    <citation type="journal article" date="2023" name="Sci. Data">
        <title>Genome assembly of the Korean intertidal mud-creeper Batillaria attramentaria.</title>
        <authorList>
            <person name="Patra A.K."/>
            <person name="Ho P.T."/>
            <person name="Jun S."/>
            <person name="Lee S.J."/>
            <person name="Kim Y."/>
            <person name="Won Y.J."/>
        </authorList>
    </citation>
    <scope>NUCLEOTIDE SEQUENCE [LARGE SCALE GENOMIC DNA]</scope>
    <source>
        <strain evidence="1">Wonlab-2016</strain>
    </source>
</reference>
<accession>A0ABD0LGJ1</accession>
<keyword evidence="2" id="KW-1185">Reference proteome</keyword>
<organism evidence="1 2">
    <name type="scientific">Batillaria attramentaria</name>
    <dbReference type="NCBI Taxonomy" id="370345"/>
    <lineage>
        <taxon>Eukaryota</taxon>
        <taxon>Metazoa</taxon>
        <taxon>Spiralia</taxon>
        <taxon>Lophotrochozoa</taxon>
        <taxon>Mollusca</taxon>
        <taxon>Gastropoda</taxon>
        <taxon>Caenogastropoda</taxon>
        <taxon>Sorbeoconcha</taxon>
        <taxon>Cerithioidea</taxon>
        <taxon>Batillariidae</taxon>
        <taxon>Batillaria</taxon>
    </lineage>
</organism>